<dbReference type="GO" id="GO:0005507">
    <property type="term" value="F:copper ion binding"/>
    <property type="evidence" value="ECO:0007669"/>
    <property type="project" value="InterPro"/>
</dbReference>
<comment type="catalytic activity">
    <reaction evidence="8">
        <text>2 superoxide + 2 H(+) = H2O2 + O2</text>
        <dbReference type="Rhea" id="RHEA:20696"/>
        <dbReference type="ChEBI" id="CHEBI:15378"/>
        <dbReference type="ChEBI" id="CHEBI:15379"/>
        <dbReference type="ChEBI" id="CHEBI:16240"/>
        <dbReference type="ChEBI" id="CHEBI:18421"/>
        <dbReference type="EC" id="1.15.1.1"/>
    </reaction>
</comment>
<dbReference type="Pfam" id="PF00080">
    <property type="entry name" value="Sod_Cu"/>
    <property type="match status" value="1"/>
</dbReference>
<evidence type="ECO:0000256" key="7">
    <source>
        <dbReference type="ARBA" id="ARBA00024900"/>
    </source>
</evidence>
<accession>A0A6M0Q6S8</accession>
<comment type="cofactor">
    <cofactor evidence="8">
        <name>Cu cation</name>
        <dbReference type="ChEBI" id="CHEBI:23378"/>
    </cofactor>
    <text evidence="8">Binds 1 copper ion per subunit.</text>
</comment>
<dbReference type="InterPro" id="IPR018152">
    <property type="entry name" value="SOD_Cu/Zn_BS"/>
</dbReference>
<evidence type="ECO:0000256" key="9">
    <source>
        <dbReference type="SAM" id="MobiDB-lite"/>
    </source>
</evidence>
<keyword evidence="6" id="KW-1015">Disulfide bond</keyword>
<sequence>MKKWIVAVSIAMLLGGCADTRPTKIDIELKNADGDSHGYATLTEKAEGLQVTLALKGFEPGPHAIHFHEKGVCEGPDFESAGGHYNPEDKDHGLLNPDGAHAGDLPNIIAEPDGTVMTEFMAGGVTLKEGKTTLFPKEGTALIIHEGADDGMSQPAGDAGKRIACGEINLEEQKKNKDNAGKAEEMKEEEEK</sequence>
<dbReference type="Proteomes" id="UP000481043">
    <property type="component" value="Unassembled WGS sequence"/>
</dbReference>
<keyword evidence="12" id="KW-1185">Reference proteome</keyword>
<evidence type="ECO:0000256" key="2">
    <source>
        <dbReference type="ARBA" id="ARBA00022723"/>
    </source>
</evidence>
<evidence type="ECO:0000256" key="6">
    <source>
        <dbReference type="ARBA" id="ARBA00023157"/>
    </source>
</evidence>
<dbReference type="EMBL" id="JAAIWM010000003">
    <property type="protein sequence ID" value="NEY72061.1"/>
    <property type="molecule type" value="Genomic_DNA"/>
</dbReference>
<comment type="similarity">
    <text evidence="1 8">Belongs to the Cu-Zn superoxide dismutase family.</text>
</comment>
<keyword evidence="3" id="KW-0732">Signal</keyword>
<name>A0A6M0Q6S8_9BACI</name>
<dbReference type="InterPro" id="IPR001424">
    <property type="entry name" value="SOD_Cu_Zn_dom"/>
</dbReference>
<evidence type="ECO:0000259" key="10">
    <source>
        <dbReference type="Pfam" id="PF00080"/>
    </source>
</evidence>
<gene>
    <name evidence="11" type="ORF">G4D63_10030</name>
</gene>
<evidence type="ECO:0000256" key="3">
    <source>
        <dbReference type="ARBA" id="ARBA00022729"/>
    </source>
</evidence>
<reference evidence="11 12" key="1">
    <citation type="submission" date="2020-02" db="EMBL/GenBank/DDBJ databases">
        <title>Bacillus aquiflavi sp. nov., isolated from yellow water of strong flavor Chinese baijiu in Yibin region of China.</title>
        <authorList>
            <person name="Xie J."/>
        </authorList>
    </citation>
    <scope>NUCLEOTIDE SEQUENCE [LARGE SCALE GENOMIC DNA]</scope>
    <source>
        <strain evidence="11 12">SA4</strain>
    </source>
</reference>
<comment type="function">
    <text evidence="7">Destroys radicals which are normally produced within the cells and which are toxic to biological systems. May play a role in favoring mycobacterial survival in phagocytes.</text>
</comment>
<protein>
    <recommendedName>
        <fullName evidence="8">Superoxide dismutase [Cu-Zn]</fullName>
        <ecNumber evidence="8">1.15.1.1</ecNumber>
    </recommendedName>
</protein>
<dbReference type="InterPro" id="IPR024134">
    <property type="entry name" value="SOD_Cu/Zn_/chaperone"/>
</dbReference>
<evidence type="ECO:0000256" key="8">
    <source>
        <dbReference type="RuleBase" id="RU000393"/>
    </source>
</evidence>
<dbReference type="RefSeq" id="WP_163179536.1">
    <property type="nucleotide sequence ID" value="NZ_JAAIWM010000003.1"/>
</dbReference>
<keyword evidence="2 8" id="KW-0479">Metal-binding</keyword>
<feature type="domain" description="Superoxide dismutase copper/zinc binding" evidence="10">
    <location>
        <begin position="37"/>
        <end position="168"/>
    </location>
</feature>
<feature type="region of interest" description="Disordered" evidence="9">
    <location>
        <begin position="167"/>
        <end position="192"/>
    </location>
</feature>
<evidence type="ECO:0000256" key="1">
    <source>
        <dbReference type="ARBA" id="ARBA00010457"/>
    </source>
</evidence>
<comment type="caution">
    <text evidence="11">The sequence shown here is derived from an EMBL/GenBank/DDBJ whole genome shotgun (WGS) entry which is preliminary data.</text>
</comment>
<dbReference type="Gene3D" id="2.60.40.200">
    <property type="entry name" value="Superoxide dismutase, copper/zinc binding domain"/>
    <property type="match status" value="1"/>
</dbReference>
<keyword evidence="8" id="KW-0560">Oxidoreductase</keyword>
<keyword evidence="4 8" id="KW-0862">Zinc</keyword>
<dbReference type="PROSITE" id="PS51257">
    <property type="entry name" value="PROKAR_LIPOPROTEIN"/>
    <property type="match status" value="1"/>
</dbReference>
<evidence type="ECO:0000256" key="5">
    <source>
        <dbReference type="ARBA" id="ARBA00023008"/>
    </source>
</evidence>
<evidence type="ECO:0000313" key="11">
    <source>
        <dbReference type="EMBL" id="NEY72061.1"/>
    </source>
</evidence>
<dbReference type="SUPFAM" id="SSF49329">
    <property type="entry name" value="Cu,Zn superoxide dismutase-like"/>
    <property type="match status" value="1"/>
</dbReference>
<feature type="compositionally biased region" description="Basic and acidic residues" evidence="9">
    <location>
        <begin position="171"/>
        <end position="185"/>
    </location>
</feature>
<dbReference type="EC" id="1.15.1.1" evidence="8"/>
<proteinExistence type="inferred from homology"/>
<evidence type="ECO:0000313" key="12">
    <source>
        <dbReference type="Proteomes" id="UP000481043"/>
    </source>
</evidence>
<comment type="cofactor">
    <cofactor evidence="8">
        <name>Zn(2+)</name>
        <dbReference type="ChEBI" id="CHEBI:29105"/>
    </cofactor>
    <text evidence="8">Binds 1 zinc ion per subunit.</text>
</comment>
<evidence type="ECO:0000256" key="4">
    <source>
        <dbReference type="ARBA" id="ARBA00022833"/>
    </source>
</evidence>
<keyword evidence="5 8" id="KW-0186">Copper</keyword>
<dbReference type="PANTHER" id="PTHR10003">
    <property type="entry name" value="SUPEROXIDE DISMUTASE CU-ZN -RELATED"/>
    <property type="match status" value="1"/>
</dbReference>
<dbReference type="CDD" id="cd00305">
    <property type="entry name" value="Cu-Zn_Superoxide_Dismutase"/>
    <property type="match status" value="1"/>
</dbReference>
<organism evidence="11 12">
    <name type="scientific">Bacillus mesophilus</name>
    <dbReference type="NCBI Taxonomy" id="1808955"/>
    <lineage>
        <taxon>Bacteria</taxon>
        <taxon>Bacillati</taxon>
        <taxon>Bacillota</taxon>
        <taxon>Bacilli</taxon>
        <taxon>Bacillales</taxon>
        <taxon>Bacillaceae</taxon>
        <taxon>Bacillus</taxon>
    </lineage>
</organism>
<dbReference type="FunFam" id="2.60.40.200:FF:000005">
    <property type="entry name" value="Superoxide dismutase [Cu-Zn]"/>
    <property type="match status" value="1"/>
</dbReference>
<dbReference type="PROSITE" id="PS00332">
    <property type="entry name" value="SOD_CU_ZN_2"/>
    <property type="match status" value="1"/>
</dbReference>
<dbReference type="AlphaFoldDB" id="A0A6M0Q6S8"/>
<dbReference type="GO" id="GO:0004784">
    <property type="term" value="F:superoxide dismutase activity"/>
    <property type="evidence" value="ECO:0007669"/>
    <property type="project" value="UniProtKB-EC"/>
</dbReference>
<dbReference type="InterPro" id="IPR036423">
    <property type="entry name" value="SOD-like_Cu/Zn_dom_sf"/>
</dbReference>